<keyword evidence="4" id="KW-0653">Protein transport</keyword>
<dbReference type="GO" id="GO:0000056">
    <property type="term" value="P:ribosomal small subunit export from nucleus"/>
    <property type="evidence" value="ECO:0007669"/>
    <property type="project" value="InterPro"/>
</dbReference>
<protein>
    <recommendedName>
        <fullName evidence="10">Nucleoporin Nup88</fullName>
    </recommendedName>
</protein>
<dbReference type="PANTHER" id="PTHR13257">
    <property type="entry name" value="NUCLEOPORIN NUP84-RELATED"/>
    <property type="match status" value="1"/>
</dbReference>
<keyword evidence="7" id="KW-0539">Nucleus</keyword>
<keyword evidence="3" id="KW-0509">mRNA transport</keyword>
<evidence type="ECO:0000256" key="7">
    <source>
        <dbReference type="ARBA" id="ARBA00023242"/>
    </source>
</evidence>
<accession>A0A1B0DF47</accession>
<sequence>THILDDRLFTNNTHLEVLQVKWHPGSPTGSHLIVLLSDNSLRVYHEENLKHVWRIGPVPKMKSNGSTLPSLSDFGDTAVDFDIAPPRVSSLLPFGEDTMSESTLLSASAQLRHKVEWPILILRGNGNVYILSAGLSTKKPRLQGPLTMTPGKLDNYGLSSCSILVIPCLPSCVVISESTGKIHHCLLLEVDEEEAGNESFDKIDSSLQISPSEWRLHVLETVELELGLPQNSDSKSHVCPIHLRRDLATESRYFAYHNTGVHAIFLEFVKQLHDFAEAEDEADTEVPYLGNESRAEYILCTKALNSGQVNPVLGFTLLQSPAGLVVFLGSGQVVSLNLITDPNVLLDWNSEKSQKTSQATDAVSPQKKYFADSIETRILSILKGGLSQPLLKLSYNTEPSPQELLELLMHATQTLREQYFPRHEKCRQELKKRVEILQVLNRQQQEEIQELKMEKKRIRDNAENLAGKYEDMYERQQSLSKRAQEVARLVSLLAPSTLQDEKDFAQQVEKINVATKGLLKQLEVSKGKISRNQQQIETWEKQNIQKEFQLPPKREEVIKKILADMKSQINNQIMEIKQINKMLDI</sequence>
<organism evidence="8 9">
    <name type="scientific">Phlebotomus papatasi</name>
    <name type="common">Sandfly</name>
    <dbReference type="NCBI Taxonomy" id="29031"/>
    <lineage>
        <taxon>Eukaryota</taxon>
        <taxon>Metazoa</taxon>
        <taxon>Ecdysozoa</taxon>
        <taxon>Arthropoda</taxon>
        <taxon>Hexapoda</taxon>
        <taxon>Insecta</taxon>
        <taxon>Pterygota</taxon>
        <taxon>Neoptera</taxon>
        <taxon>Endopterygota</taxon>
        <taxon>Diptera</taxon>
        <taxon>Nematocera</taxon>
        <taxon>Psychodoidea</taxon>
        <taxon>Psychodidae</taxon>
        <taxon>Phlebotomus</taxon>
        <taxon>Phlebotomus</taxon>
    </lineage>
</organism>
<dbReference type="EnsemblMetazoa" id="PPAI006655-RA">
    <property type="protein sequence ID" value="PPAI006655-PA"/>
    <property type="gene ID" value="PPAI006655"/>
</dbReference>
<dbReference type="GO" id="GO:0005643">
    <property type="term" value="C:nuclear pore"/>
    <property type="evidence" value="ECO:0007669"/>
    <property type="project" value="UniProtKB-SubCell"/>
</dbReference>
<dbReference type="VEuPathDB" id="VectorBase:PPAPM1_000558"/>
<keyword evidence="9" id="KW-1185">Reference proteome</keyword>
<proteinExistence type="predicted"/>
<evidence type="ECO:0000256" key="1">
    <source>
        <dbReference type="ARBA" id="ARBA00004567"/>
    </source>
</evidence>
<reference evidence="8" key="1">
    <citation type="submission" date="2022-08" db="UniProtKB">
        <authorList>
            <consortium name="EnsemblMetazoa"/>
        </authorList>
    </citation>
    <scope>IDENTIFICATION</scope>
    <source>
        <strain evidence="8">Israel</strain>
    </source>
</reference>
<dbReference type="InterPro" id="IPR019321">
    <property type="entry name" value="Nucleoporin_Nup88"/>
</dbReference>
<dbReference type="EMBL" id="AJVK01058522">
    <property type="status" value="NOT_ANNOTATED_CDS"/>
    <property type="molecule type" value="Genomic_DNA"/>
</dbReference>
<dbReference type="GO" id="GO:0006406">
    <property type="term" value="P:mRNA export from nucleus"/>
    <property type="evidence" value="ECO:0007669"/>
    <property type="project" value="TreeGrafter"/>
</dbReference>
<evidence type="ECO:0000256" key="2">
    <source>
        <dbReference type="ARBA" id="ARBA00022448"/>
    </source>
</evidence>
<evidence type="ECO:0000256" key="3">
    <source>
        <dbReference type="ARBA" id="ARBA00022816"/>
    </source>
</evidence>
<evidence type="ECO:0008006" key="10">
    <source>
        <dbReference type="Google" id="ProtNLM"/>
    </source>
</evidence>
<evidence type="ECO:0000256" key="6">
    <source>
        <dbReference type="ARBA" id="ARBA00023132"/>
    </source>
</evidence>
<evidence type="ECO:0000313" key="8">
    <source>
        <dbReference type="EnsemblMetazoa" id="PPAI006655-PA"/>
    </source>
</evidence>
<dbReference type="Pfam" id="PF10168">
    <property type="entry name" value="Nup88"/>
    <property type="match status" value="1"/>
</dbReference>
<keyword evidence="5" id="KW-0811">Translocation</keyword>
<dbReference type="PANTHER" id="PTHR13257:SF0">
    <property type="entry name" value="NUCLEAR PORE COMPLEX PROTEIN NUP88"/>
    <property type="match status" value="1"/>
</dbReference>
<dbReference type="InterPro" id="IPR037700">
    <property type="entry name" value="NUP88/NUP82"/>
</dbReference>
<dbReference type="GO" id="GO:0017056">
    <property type="term" value="F:structural constituent of nuclear pore"/>
    <property type="evidence" value="ECO:0007669"/>
    <property type="project" value="InterPro"/>
</dbReference>
<evidence type="ECO:0000313" key="9">
    <source>
        <dbReference type="Proteomes" id="UP000092462"/>
    </source>
</evidence>
<dbReference type="Proteomes" id="UP000092462">
    <property type="component" value="Unassembled WGS sequence"/>
</dbReference>
<keyword evidence="6" id="KW-0906">Nuclear pore complex</keyword>
<keyword evidence="2" id="KW-0813">Transport</keyword>
<comment type="subcellular location">
    <subcellularLocation>
        <location evidence="1">Nucleus</location>
        <location evidence="1">Nuclear pore complex</location>
    </subcellularLocation>
</comment>
<name>A0A1B0DF47_PHLPP</name>
<dbReference type="VEuPathDB" id="VectorBase:PPAI006655"/>
<evidence type="ECO:0000256" key="5">
    <source>
        <dbReference type="ARBA" id="ARBA00023010"/>
    </source>
</evidence>
<evidence type="ECO:0000256" key="4">
    <source>
        <dbReference type="ARBA" id="ARBA00022927"/>
    </source>
</evidence>
<dbReference type="AlphaFoldDB" id="A0A1B0DF47"/>
<dbReference type="GO" id="GO:0006606">
    <property type="term" value="P:protein import into nucleus"/>
    <property type="evidence" value="ECO:0007669"/>
    <property type="project" value="TreeGrafter"/>
</dbReference>
<dbReference type="GO" id="GO:0000055">
    <property type="term" value="P:ribosomal large subunit export from nucleus"/>
    <property type="evidence" value="ECO:0007669"/>
    <property type="project" value="InterPro"/>
</dbReference>